<name>A0ACB8DN69_DERSI</name>
<organism evidence="1 2">
    <name type="scientific">Dermacentor silvarum</name>
    <name type="common">Tick</name>
    <dbReference type="NCBI Taxonomy" id="543639"/>
    <lineage>
        <taxon>Eukaryota</taxon>
        <taxon>Metazoa</taxon>
        <taxon>Ecdysozoa</taxon>
        <taxon>Arthropoda</taxon>
        <taxon>Chelicerata</taxon>
        <taxon>Arachnida</taxon>
        <taxon>Acari</taxon>
        <taxon>Parasitiformes</taxon>
        <taxon>Ixodida</taxon>
        <taxon>Ixodoidea</taxon>
        <taxon>Ixodidae</taxon>
        <taxon>Rhipicephalinae</taxon>
        <taxon>Dermacentor</taxon>
    </lineage>
</organism>
<evidence type="ECO:0000313" key="2">
    <source>
        <dbReference type="Proteomes" id="UP000821865"/>
    </source>
</evidence>
<dbReference type="Proteomes" id="UP000821865">
    <property type="component" value="Chromosome 10"/>
</dbReference>
<comment type="caution">
    <text evidence="1">The sequence shown here is derived from an EMBL/GenBank/DDBJ whole genome shotgun (WGS) entry which is preliminary data.</text>
</comment>
<accession>A0ACB8DN69</accession>
<evidence type="ECO:0000313" key="1">
    <source>
        <dbReference type="EMBL" id="KAH7973977.1"/>
    </source>
</evidence>
<reference evidence="1" key="1">
    <citation type="submission" date="2020-05" db="EMBL/GenBank/DDBJ databases">
        <title>Large-scale comparative analyses of tick genomes elucidate their genetic diversity and vector capacities.</title>
        <authorList>
            <person name="Jia N."/>
            <person name="Wang J."/>
            <person name="Shi W."/>
            <person name="Du L."/>
            <person name="Sun Y."/>
            <person name="Zhan W."/>
            <person name="Jiang J."/>
            <person name="Wang Q."/>
            <person name="Zhang B."/>
            <person name="Ji P."/>
            <person name="Sakyi L.B."/>
            <person name="Cui X."/>
            <person name="Yuan T."/>
            <person name="Jiang B."/>
            <person name="Yang W."/>
            <person name="Lam T.T.-Y."/>
            <person name="Chang Q."/>
            <person name="Ding S."/>
            <person name="Wang X."/>
            <person name="Zhu J."/>
            <person name="Ruan X."/>
            <person name="Zhao L."/>
            <person name="Wei J."/>
            <person name="Que T."/>
            <person name="Du C."/>
            <person name="Cheng J."/>
            <person name="Dai P."/>
            <person name="Han X."/>
            <person name="Huang E."/>
            <person name="Gao Y."/>
            <person name="Liu J."/>
            <person name="Shao H."/>
            <person name="Ye R."/>
            <person name="Li L."/>
            <person name="Wei W."/>
            <person name="Wang X."/>
            <person name="Wang C."/>
            <person name="Yang T."/>
            <person name="Huo Q."/>
            <person name="Li W."/>
            <person name="Guo W."/>
            <person name="Chen H."/>
            <person name="Zhou L."/>
            <person name="Ni X."/>
            <person name="Tian J."/>
            <person name="Zhou Y."/>
            <person name="Sheng Y."/>
            <person name="Liu T."/>
            <person name="Pan Y."/>
            <person name="Xia L."/>
            <person name="Li J."/>
            <person name="Zhao F."/>
            <person name="Cao W."/>
        </authorList>
    </citation>
    <scope>NUCLEOTIDE SEQUENCE</scope>
    <source>
        <strain evidence="1">Dsil-2018</strain>
    </source>
</reference>
<gene>
    <name evidence="1" type="ORF">HPB49_008083</name>
</gene>
<proteinExistence type="predicted"/>
<keyword evidence="2" id="KW-1185">Reference proteome</keyword>
<protein>
    <submittedName>
        <fullName evidence="1">Uncharacterized protein</fullName>
    </submittedName>
</protein>
<sequence>MAIVSEDTVPSVTKCIYVTEGLYGKTFEAFILNCNLSNIIDFEEKLTTIEDFERMVETIDKMCRGGPAKQKYPGVNPQCAYTLTPWVCGGTEVSTVRKYISLVRPECGFDDRFFEAFKKRLLSKKDIQRHGMLVFDEIQVRQGREVNAKTFSYIGQVQHHDTSEPPLAHHALVFMFVPFADSYTQPVGVFASKGPTKGRCLSWLVHNKRTQLLSSCVPKISLLPSTVCEPATSVEGSWATTGLSVLATWLPGLSWDSDVDGAAGDGLWATVTPKTPRRAASGWRPAWYPLPHASSSPRQGPRCCPAKAERGSSCIVILLRRPIASISCCPCGEIAPGLHCSLPPVPQVMVAQAPPCGEGHRAPTALVWLGNRRFGNVVGSQAYGAYLDGAQHPGAMLFEVPLEGLPPRCSLGCSVGSSASLLAAPVHAAHGKVHREGAVLKGRRSCPG</sequence>
<dbReference type="EMBL" id="CM023479">
    <property type="protein sequence ID" value="KAH7973977.1"/>
    <property type="molecule type" value="Genomic_DNA"/>
</dbReference>